<reference evidence="7 10" key="2">
    <citation type="submission" date="2019-08" db="EMBL/GenBank/DDBJ databases">
        <title>Prevalence, distribution, and phylogeny of type two toxin-antitoxin genes possessed by Cronobacter species where C. sakazakii homologs follow sequence type lineages.</title>
        <authorList>
            <person name="Finkelstein S."/>
            <person name="Negrete F."/>
            <person name="Jang H."/>
            <person name="Gopinath G.R."/>
            <person name="Tall B.D."/>
        </authorList>
    </citation>
    <scope>NUCLEOTIDE SEQUENCE [LARGE SCALE GENOMIC DNA]</scope>
    <source>
        <strain evidence="7 10">MOD1_GK1257</strain>
    </source>
</reference>
<dbReference type="GO" id="GO:0008234">
    <property type="term" value="F:cysteine-type peptidase activity"/>
    <property type="evidence" value="ECO:0007669"/>
    <property type="project" value="UniProtKB-KW"/>
</dbReference>
<dbReference type="SUPFAM" id="SSF54001">
    <property type="entry name" value="Cysteine proteinases"/>
    <property type="match status" value="1"/>
</dbReference>
<dbReference type="Gene3D" id="3.90.1720.10">
    <property type="entry name" value="endopeptidase domain like (from Nostoc punctiforme)"/>
    <property type="match status" value="1"/>
</dbReference>
<dbReference type="GeneID" id="92213113"/>
<dbReference type="EMBL" id="MSAE01000019">
    <property type="protein sequence ID" value="PUX14683.1"/>
    <property type="molecule type" value="Genomic_DNA"/>
</dbReference>
<reference evidence="8 9" key="1">
    <citation type="submission" date="2016-12" db="EMBL/GenBank/DDBJ databases">
        <title>Analysis of the Molecular Diversity Among Cronobacter Species Isolated from Filth Flies Using a Pan Genomic DNA Microarray.</title>
        <authorList>
            <person name="Pava-Ripoll M."/>
            <person name="Tall B."/>
            <person name="Farber J."/>
            <person name="Fanning S."/>
            <person name="Lehner A."/>
            <person name="Stephan R."/>
            <person name="Pagotto F."/>
            <person name="Iverson C."/>
            <person name="Ziobro G."/>
            <person name="Miller A."/>
            <person name="Pearson R."/>
            <person name="Yan Q."/>
            <person name="Kim M."/>
            <person name="Jeong S."/>
            <person name="Park J."/>
            <person name="Jun S."/>
            <person name="Choi H."/>
            <person name="Chung T."/>
            <person name="Yoo Y."/>
            <person name="Park E."/>
            <person name="Hwang S."/>
            <person name="Lee B."/>
            <person name="Sathyamoorthy V."/>
            <person name="Carter L."/>
            <person name="Mammel M."/>
            <person name="Jackson S."/>
            <person name="Kothary M."/>
            <person name="Patel I."/>
            <person name="Grim C."/>
            <person name="Gopinath G."/>
            <person name="Gangiredla J."/>
            <person name="Chase H."/>
        </authorList>
    </citation>
    <scope>NUCLEOTIDE SEQUENCE [LARGE SCALE GENOMIC DNA]</scope>
    <source>
        <strain evidence="8 9">MOD1-Md1s</strain>
    </source>
</reference>
<dbReference type="PANTHER" id="PTHR47360:SF1">
    <property type="entry name" value="ENDOPEPTIDASE NLPC-RELATED"/>
    <property type="match status" value="1"/>
</dbReference>
<keyword evidence="4" id="KW-0378">Hydrolase</keyword>
<evidence type="ECO:0000256" key="2">
    <source>
        <dbReference type="ARBA" id="ARBA00022670"/>
    </source>
</evidence>
<keyword evidence="2" id="KW-0645">Protease</keyword>
<dbReference type="InterPro" id="IPR038765">
    <property type="entry name" value="Papain-like_cys_pep_sf"/>
</dbReference>
<name>A0A2T7AT94_9ENTR</name>
<keyword evidence="10" id="KW-1185">Reference proteome</keyword>
<evidence type="ECO:0000313" key="10">
    <source>
        <dbReference type="Proteomes" id="UP000469927"/>
    </source>
</evidence>
<dbReference type="GO" id="GO:0006508">
    <property type="term" value="P:proteolysis"/>
    <property type="evidence" value="ECO:0007669"/>
    <property type="project" value="UniProtKB-KW"/>
</dbReference>
<dbReference type="EMBL" id="WAGD01000020">
    <property type="protein sequence ID" value="KAB0882372.1"/>
    <property type="molecule type" value="Genomic_DNA"/>
</dbReference>
<evidence type="ECO:0000256" key="5">
    <source>
        <dbReference type="ARBA" id="ARBA00022807"/>
    </source>
</evidence>
<dbReference type="OrthoDB" id="9807055at2"/>
<dbReference type="InterPro" id="IPR052062">
    <property type="entry name" value="Murein_DD/LD_carboxypeptidase"/>
</dbReference>
<dbReference type="PANTHER" id="PTHR47360">
    <property type="entry name" value="MUREIN DD-ENDOPEPTIDASE MEPS/MUREIN LD-CARBOXYPEPTIDASE"/>
    <property type="match status" value="1"/>
</dbReference>
<dbReference type="Pfam" id="PF00877">
    <property type="entry name" value="NLPC_P60"/>
    <property type="match status" value="1"/>
</dbReference>
<proteinExistence type="inferred from homology"/>
<dbReference type="InterPro" id="IPR000064">
    <property type="entry name" value="NLP_P60_dom"/>
</dbReference>
<comment type="similarity">
    <text evidence="1">Belongs to the peptidase C40 family.</text>
</comment>
<keyword evidence="5" id="KW-0788">Thiol protease</keyword>
<keyword evidence="8" id="KW-0449">Lipoprotein</keyword>
<keyword evidence="3" id="KW-0732">Signal</keyword>
<gene>
    <name evidence="8" type="ORF">AUN14_09950</name>
    <name evidence="7" type="ORF">FZI19_08310</name>
</gene>
<dbReference type="PROSITE" id="PS51935">
    <property type="entry name" value="NLPC_P60"/>
    <property type="match status" value="1"/>
</dbReference>
<evidence type="ECO:0000256" key="4">
    <source>
        <dbReference type="ARBA" id="ARBA00022801"/>
    </source>
</evidence>
<evidence type="ECO:0000313" key="7">
    <source>
        <dbReference type="EMBL" id="KAB0882372.1"/>
    </source>
</evidence>
<evidence type="ECO:0000256" key="3">
    <source>
        <dbReference type="ARBA" id="ARBA00022729"/>
    </source>
</evidence>
<comment type="caution">
    <text evidence="8">The sequence shown here is derived from an EMBL/GenBank/DDBJ whole genome shotgun (WGS) entry which is preliminary data.</text>
</comment>
<feature type="domain" description="NlpC/P60" evidence="6">
    <location>
        <begin position="46"/>
        <end position="167"/>
    </location>
</feature>
<evidence type="ECO:0000313" key="8">
    <source>
        <dbReference type="EMBL" id="PUX14683.1"/>
    </source>
</evidence>
<accession>A0A2T7AT94</accession>
<protein>
    <submittedName>
        <fullName evidence="8">Lipoprotein nlpC</fullName>
    </submittedName>
</protein>
<evidence type="ECO:0000259" key="6">
    <source>
        <dbReference type="PROSITE" id="PS51935"/>
    </source>
</evidence>
<dbReference type="RefSeq" id="WP_038862967.1">
    <property type="nucleotide sequence ID" value="NZ_CP187979.1"/>
</dbReference>
<dbReference type="Proteomes" id="UP000244378">
    <property type="component" value="Unassembled WGS sequence"/>
</dbReference>
<evidence type="ECO:0000256" key="1">
    <source>
        <dbReference type="ARBA" id="ARBA00007074"/>
    </source>
</evidence>
<evidence type="ECO:0000313" key="9">
    <source>
        <dbReference type="Proteomes" id="UP000244378"/>
    </source>
</evidence>
<organism evidence="8 9">
    <name type="scientific">Cronobacter muytjensii</name>
    <dbReference type="NCBI Taxonomy" id="413501"/>
    <lineage>
        <taxon>Bacteria</taxon>
        <taxon>Pseudomonadati</taxon>
        <taxon>Pseudomonadota</taxon>
        <taxon>Gammaproteobacteria</taxon>
        <taxon>Enterobacterales</taxon>
        <taxon>Enterobacteriaceae</taxon>
        <taxon>Cronobacter</taxon>
    </lineage>
</organism>
<dbReference type="Proteomes" id="UP000469927">
    <property type="component" value="Unassembled WGS sequence"/>
</dbReference>
<dbReference type="AlphaFoldDB" id="A0A2T7AT94"/>
<sequence>MEFRATAFFALLFCTYLTGCATKAPKPEAVAPHPAATANSQRPDLIPVIAALHDQMNTWHNTPYEWGGTERDGIDCSGFVWRTLHDRFNLPMARVTTHELIQMGKGVDKNKLRPGDLVFFRIKGALHVGFYDSDRQFIHASTSKGVTRSSLDNPYWKTVYLEARRLPDNISSVVTLNHNTTPDLASNRS</sequence>